<feature type="domain" description="CCHC-type" evidence="3">
    <location>
        <begin position="189"/>
        <end position="203"/>
    </location>
</feature>
<proteinExistence type="predicted"/>
<dbReference type="InterPro" id="IPR036875">
    <property type="entry name" value="Znf_CCHC_sf"/>
</dbReference>
<dbReference type="PROSITE" id="PS50158">
    <property type="entry name" value="ZF_CCHC"/>
    <property type="match status" value="1"/>
</dbReference>
<comment type="caution">
    <text evidence="4">The sequence shown here is derived from an EMBL/GenBank/DDBJ whole genome shotgun (WGS) entry which is preliminary data.</text>
</comment>
<evidence type="ECO:0000313" key="4">
    <source>
        <dbReference type="EMBL" id="KAK8071508.1"/>
    </source>
</evidence>
<evidence type="ECO:0000256" key="1">
    <source>
        <dbReference type="PROSITE-ProRule" id="PRU00047"/>
    </source>
</evidence>
<evidence type="ECO:0000256" key="2">
    <source>
        <dbReference type="SAM" id="MobiDB-lite"/>
    </source>
</evidence>
<keyword evidence="1" id="KW-0479">Metal-binding</keyword>
<evidence type="ECO:0000313" key="5">
    <source>
        <dbReference type="Proteomes" id="UP001446871"/>
    </source>
</evidence>
<feature type="region of interest" description="Disordered" evidence="2">
    <location>
        <begin position="1"/>
        <end position="23"/>
    </location>
</feature>
<accession>A0ABR1VNS7</accession>
<protein>
    <recommendedName>
        <fullName evidence="3">CCHC-type domain-containing protein</fullName>
    </recommendedName>
</protein>
<gene>
    <name evidence="4" type="ORF">PG996_004856</name>
</gene>
<dbReference type="Gene3D" id="4.10.60.10">
    <property type="entry name" value="Zinc finger, CCHC-type"/>
    <property type="match status" value="1"/>
</dbReference>
<dbReference type="Proteomes" id="UP001446871">
    <property type="component" value="Unassembled WGS sequence"/>
</dbReference>
<dbReference type="EMBL" id="JAQQWM010000003">
    <property type="protein sequence ID" value="KAK8071508.1"/>
    <property type="molecule type" value="Genomic_DNA"/>
</dbReference>
<name>A0ABR1VNS7_9PEZI</name>
<sequence>MSADKNMPDAESSTAKPPPALEGQYASQLNQLVLPNATNLSVAEYNDAPYNPGEHERPGKRQRTDGAQVYHLKTIEHVNPAHSRLDKDQYGNIVITNNKGKRLDNRALTQPRTATTPRRTAATFNHVQGFKTFANDVANTWDPNTKMTVAVMEHNEGDIPAPPNGSALTLPMLPYNDDSAWQNPPEAEKCANCGQFGHRLIDCCVPSGKHGDIFGCPVCNMRQHSFDDCPNQDFLNGTAKFNILCQRRSGKPMIRTNIDVYALAREVHKKEENFFPKTFAFPWTREGAIRILAGGKDRLLNIDYTGDKAQLGHLTDSYATFDTVLATENPPNGSFSYWSQKTKEAKEKAKQNPKVLPDFDKTKFTIRCAPGAGPTDTGS</sequence>
<evidence type="ECO:0000259" key="3">
    <source>
        <dbReference type="PROSITE" id="PS50158"/>
    </source>
</evidence>
<organism evidence="4 5">
    <name type="scientific">Apiospora saccharicola</name>
    <dbReference type="NCBI Taxonomy" id="335842"/>
    <lineage>
        <taxon>Eukaryota</taxon>
        <taxon>Fungi</taxon>
        <taxon>Dikarya</taxon>
        <taxon>Ascomycota</taxon>
        <taxon>Pezizomycotina</taxon>
        <taxon>Sordariomycetes</taxon>
        <taxon>Xylariomycetidae</taxon>
        <taxon>Amphisphaeriales</taxon>
        <taxon>Apiosporaceae</taxon>
        <taxon>Apiospora</taxon>
    </lineage>
</organism>
<reference evidence="4 5" key="1">
    <citation type="submission" date="2023-01" db="EMBL/GenBank/DDBJ databases">
        <title>Analysis of 21 Apiospora genomes using comparative genomics revels a genus with tremendous synthesis potential of carbohydrate active enzymes and secondary metabolites.</title>
        <authorList>
            <person name="Sorensen T."/>
        </authorList>
    </citation>
    <scope>NUCLEOTIDE SEQUENCE [LARGE SCALE GENOMIC DNA]</scope>
    <source>
        <strain evidence="4 5">CBS 83171</strain>
    </source>
</reference>
<keyword evidence="5" id="KW-1185">Reference proteome</keyword>
<keyword evidence="1" id="KW-0862">Zinc</keyword>
<keyword evidence="1" id="KW-0863">Zinc-finger</keyword>
<feature type="region of interest" description="Disordered" evidence="2">
    <location>
        <begin position="44"/>
        <end position="65"/>
    </location>
</feature>
<dbReference type="SMART" id="SM00343">
    <property type="entry name" value="ZnF_C2HC"/>
    <property type="match status" value="2"/>
</dbReference>
<dbReference type="InterPro" id="IPR001878">
    <property type="entry name" value="Znf_CCHC"/>
</dbReference>
<dbReference type="SUPFAM" id="SSF57756">
    <property type="entry name" value="Retrovirus zinc finger-like domains"/>
    <property type="match status" value="1"/>
</dbReference>
<feature type="compositionally biased region" description="Basic and acidic residues" evidence="2">
    <location>
        <begin position="53"/>
        <end position="64"/>
    </location>
</feature>